<comment type="caution">
    <text evidence="10">The sequence shown here is derived from an EMBL/GenBank/DDBJ whole genome shotgun (WGS) entry which is preliminary data.</text>
</comment>
<dbReference type="GO" id="GO:0046872">
    <property type="term" value="F:metal ion binding"/>
    <property type="evidence" value="ECO:0007669"/>
    <property type="project" value="UniProtKB-KW"/>
</dbReference>
<keyword evidence="11" id="KW-1185">Reference proteome</keyword>
<evidence type="ECO:0000313" key="10">
    <source>
        <dbReference type="EMBL" id="TWS19004.1"/>
    </source>
</evidence>
<dbReference type="GO" id="GO:0006633">
    <property type="term" value="P:fatty acid biosynthetic process"/>
    <property type="evidence" value="ECO:0007669"/>
    <property type="project" value="UniProtKB-KW"/>
</dbReference>
<organism evidence="10 11">
    <name type="scientific">Tsukamurella asaccharolytica</name>
    <dbReference type="NCBI Taxonomy" id="2592067"/>
    <lineage>
        <taxon>Bacteria</taxon>
        <taxon>Bacillati</taxon>
        <taxon>Actinomycetota</taxon>
        <taxon>Actinomycetes</taxon>
        <taxon>Mycobacteriales</taxon>
        <taxon>Tsukamurellaceae</taxon>
        <taxon>Tsukamurella</taxon>
    </lineage>
</organism>
<proteinExistence type="inferred from homology"/>
<keyword evidence="8" id="KW-0443">Lipid metabolism</keyword>
<keyword evidence="3" id="KW-0444">Lipid biosynthesis</keyword>
<evidence type="ECO:0000256" key="9">
    <source>
        <dbReference type="ARBA" id="ARBA00023160"/>
    </source>
</evidence>
<name>A0A5C5R9B0_9ACTN</name>
<comment type="similarity">
    <text evidence="2">Belongs to the fatty acid desaturase type 2 family.</text>
</comment>
<dbReference type="EMBL" id="VIGW01000006">
    <property type="protein sequence ID" value="TWS19004.1"/>
    <property type="molecule type" value="Genomic_DNA"/>
</dbReference>
<accession>A0A5C5R9B0</accession>
<evidence type="ECO:0000256" key="5">
    <source>
        <dbReference type="ARBA" id="ARBA00022832"/>
    </source>
</evidence>
<evidence type="ECO:0000256" key="1">
    <source>
        <dbReference type="ARBA" id="ARBA00001954"/>
    </source>
</evidence>
<keyword evidence="7" id="KW-0408">Iron</keyword>
<evidence type="ECO:0000313" key="11">
    <source>
        <dbReference type="Proteomes" id="UP000317291"/>
    </source>
</evidence>
<evidence type="ECO:0000256" key="4">
    <source>
        <dbReference type="ARBA" id="ARBA00022723"/>
    </source>
</evidence>
<dbReference type="Proteomes" id="UP000317291">
    <property type="component" value="Unassembled WGS sequence"/>
</dbReference>
<dbReference type="Gene3D" id="1.10.620.20">
    <property type="entry name" value="Ribonucleotide Reductase, subunit A"/>
    <property type="match status" value="1"/>
</dbReference>
<evidence type="ECO:0000256" key="7">
    <source>
        <dbReference type="ARBA" id="ARBA00023004"/>
    </source>
</evidence>
<keyword evidence="5" id="KW-0276">Fatty acid metabolism</keyword>
<comment type="cofactor">
    <cofactor evidence="1">
        <name>Fe(2+)</name>
        <dbReference type="ChEBI" id="CHEBI:29033"/>
    </cofactor>
</comment>
<evidence type="ECO:0000256" key="8">
    <source>
        <dbReference type="ARBA" id="ARBA00023098"/>
    </source>
</evidence>
<dbReference type="SUPFAM" id="SSF47240">
    <property type="entry name" value="Ferritin-like"/>
    <property type="match status" value="1"/>
</dbReference>
<keyword evidence="4" id="KW-0479">Metal-binding</keyword>
<protein>
    <submittedName>
        <fullName evidence="10">Fatty acid desaturase</fullName>
    </submittedName>
</protein>
<evidence type="ECO:0000256" key="3">
    <source>
        <dbReference type="ARBA" id="ARBA00022516"/>
    </source>
</evidence>
<keyword evidence="9" id="KW-0275">Fatty acid biosynthesis</keyword>
<dbReference type="InterPro" id="IPR005067">
    <property type="entry name" value="Fatty_acid_desaturase-2"/>
</dbReference>
<reference evidence="10 11" key="1">
    <citation type="submission" date="2019-06" db="EMBL/GenBank/DDBJ databases">
        <title>Tsukamurella conjunctivitidis sp. nov., Tsukamurella assacharolytica sp. nov. and Tsukamurella sputae sp. nov. isolated from patients with conjunctivitis, bacteraemia (lymphoma) and respiratory infection (sputum) in Hong Kong.</title>
        <authorList>
            <person name="Teng J.L.L."/>
            <person name="Lee H.H."/>
            <person name="Fong J.Y.H."/>
            <person name="Fok K.M.N."/>
            <person name="Lau S.K.P."/>
            <person name="Woo P.C.Y."/>
        </authorList>
    </citation>
    <scope>NUCLEOTIDE SEQUENCE [LARGE SCALE GENOMIC DNA]</scope>
    <source>
        <strain evidence="10 11">HKU71</strain>
    </source>
</reference>
<evidence type="ECO:0000256" key="2">
    <source>
        <dbReference type="ARBA" id="ARBA00008749"/>
    </source>
</evidence>
<dbReference type="Pfam" id="PF03405">
    <property type="entry name" value="FA_desaturase_2"/>
    <property type="match status" value="1"/>
</dbReference>
<dbReference type="InterPro" id="IPR009078">
    <property type="entry name" value="Ferritin-like_SF"/>
</dbReference>
<dbReference type="AlphaFoldDB" id="A0A5C5R9B0"/>
<dbReference type="InterPro" id="IPR012348">
    <property type="entry name" value="RNR-like"/>
</dbReference>
<gene>
    <name evidence="10" type="ORF">FK529_13635</name>
</gene>
<keyword evidence="6" id="KW-0560">Oxidoreductase</keyword>
<evidence type="ECO:0000256" key="6">
    <source>
        <dbReference type="ARBA" id="ARBA00023002"/>
    </source>
</evidence>
<sequence>MGSALALTGRRGRHRGLKAGWPLPYSVRVTSSTSEDDLTLAIDKALPDIRAAYVEAGDAWQPHDYIPWDDGRNYGFLGGEDFVPADVKVDAVVSNGLILGLLTKDHLPSFHRLLAQHHLIDSDWGRFVGHWTAEENRHGIALRDHVVVSRTCDVEQLEMWRLEAVTRGYRQYEGTRAEIHVAEQIAMVIVHEALSADYFDRLADYAENAEGTPAGLVTTLRKVANDDRVQQKYWTELLTVALDVNEGHVKDALVGQARLASPIGAETADGLDEARRIVTAAGISSPERDREILNGVLATWGLAL</sequence>
<dbReference type="GO" id="GO:0045300">
    <property type="term" value="F:stearoyl-[ACP] desaturase activity"/>
    <property type="evidence" value="ECO:0007669"/>
    <property type="project" value="InterPro"/>
</dbReference>